<evidence type="ECO:0000259" key="2">
    <source>
        <dbReference type="Pfam" id="PF11845"/>
    </source>
</evidence>
<dbReference type="EMBL" id="ASHL01000012">
    <property type="protein sequence ID" value="EPD12249.1"/>
    <property type="molecule type" value="Genomic_DNA"/>
</dbReference>
<feature type="domain" description="Tll0287-like" evidence="2">
    <location>
        <begin position="31"/>
        <end position="183"/>
    </location>
</feature>
<dbReference type="InterPro" id="IPR021796">
    <property type="entry name" value="Tll0287-like_dom"/>
</dbReference>
<feature type="signal peptide" evidence="1">
    <location>
        <begin position="1"/>
        <end position="23"/>
    </location>
</feature>
<sequence>MIKPCIKSGLIVACLLCYAVSFAQEPVFSYVEEARGITQQFQQTLKQELQAAIKTGGLKKAVDVCSLRAPEIAEKMADETGWAIGRTSIKTRHQNNKPTAQEKAVLDEFVSRKSAGEDLAEMEWWQQQGTSIMYMKAIPMQGLCLSCHGITVETSLKNHIKELYPRDTAMGFKIGEIRGAFSLQKYIELANGQIIK</sequence>
<dbReference type="Proteomes" id="UP000015462">
    <property type="component" value="Unassembled WGS sequence"/>
</dbReference>
<evidence type="ECO:0000256" key="1">
    <source>
        <dbReference type="SAM" id="SignalP"/>
    </source>
</evidence>
<keyword evidence="4" id="KW-1185">Reference proteome</keyword>
<dbReference type="RefSeq" id="WP_016390950.1">
    <property type="nucleotide sequence ID" value="NZ_KE646811.1"/>
</dbReference>
<gene>
    <name evidence="3" type="ORF">L196_10604</name>
</gene>
<dbReference type="Pfam" id="PF11845">
    <property type="entry name" value="Tll0287-like"/>
    <property type="match status" value="1"/>
</dbReference>
<feature type="chain" id="PRO_5044263557" evidence="1">
    <location>
        <begin position="24"/>
        <end position="196"/>
    </location>
</feature>
<evidence type="ECO:0000313" key="4">
    <source>
        <dbReference type="Proteomes" id="UP000015462"/>
    </source>
</evidence>
<dbReference type="AlphaFoldDB" id="A0AB33YZD8"/>
<evidence type="ECO:0000313" key="3">
    <source>
        <dbReference type="EMBL" id="EPD12249.1"/>
    </source>
</evidence>
<reference evidence="3 4" key="1">
    <citation type="journal article" date="2013" name="Genome Announc.">
        <title>Genome Sequence of the Pyrene- and Fluoranthene-Degrading Bacterium Cycloclasticus sp. Strain PY97M.</title>
        <authorList>
            <person name="Cui Z."/>
            <person name="Xu G."/>
            <person name="Li Q."/>
            <person name="Gao W."/>
            <person name="Zheng L."/>
        </authorList>
    </citation>
    <scope>NUCLEOTIDE SEQUENCE [LARGE SCALE GENOMIC DNA]</scope>
    <source>
        <strain evidence="3 4">PY97M</strain>
    </source>
</reference>
<protein>
    <submittedName>
        <fullName evidence="3">Glutamate synthase domain 2</fullName>
    </submittedName>
</protein>
<keyword evidence="1" id="KW-0732">Signal</keyword>
<name>A0AB33YZD8_9GAMM</name>
<accession>A0AB33YZD8</accession>
<proteinExistence type="predicted"/>
<organism evidence="3 4">
    <name type="scientific">Cycloclasticus pugetii</name>
    <dbReference type="NCBI Taxonomy" id="34068"/>
    <lineage>
        <taxon>Bacteria</taxon>
        <taxon>Pseudomonadati</taxon>
        <taxon>Pseudomonadota</taxon>
        <taxon>Gammaproteobacteria</taxon>
        <taxon>Thiotrichales</taxon>
        <taxon>Piscirickettsiaceae</taxon>
        <taxon>Cycloclasticus</taxon>
    </lineage>
</organism>
<comment type="caution">
    <text evidence="3">The sequence shown here is derived from an EMBL/GenBank/DDBJ whole genome shotgun (WGS) entry which is preliminary data.</text>
</comment>